<dbReference type="EMBL" id="KZ305024">
    <property type="protein sequence ID" value="PIA55601.1"/>
    <property type="molecule type" value="Genomic_DNA"/>
</dbReference>
<evidence type="ECO:0000256" key="1">
    <source>
        <dbReference type="ARBA" id="ARBA00022603"/>
    </source>
</evidence>
<proteinExistence type="predicted"/>
<dbReference type="GO" id="GO:0032259">
    <property type="term" value="P:methylation"/>
    <property type="evidence" value="ECO:0007669"/>
    <property type="project" value="UniProtKB-KW"/>
</dbReference>
<dbReference type="InterPro" id="IPR001077">
    <property type="entry name" value="COMT_C"/>
</dbReference>
<protein>
    <recommendedName>
        <fullName evidence="4">O-methyltransferase C-terminal domain-containing protein</fullName>
    </recommendedName>
</protein>
<dbReference type="Gene3D" id="3.40.50.150">
    <property type="entry name" value="Vaccinia Virus protein VP39"/>
    <property type="match status" value="1"/>
</dbReference>
<evidence type="ECO:0000256" key="2">
    <source>
        <dbReference type="ARBA" id="ARBA00022679"/>
    </source>
</evidence>
<dbReference type="AlphaFoldDB" id="A0A2G5EIT6"/>
<dbReference type="InterPro" id="IPR036388">
    <property type="entry name" value="WH-like_DNA-bd_sf"/>
</dbReference>
<keyword evidence="1" id="KW-0489">Methyltransferase</keyword>
<dbReference type="PROSITE" id="PS51683">
    <property type="entry name" value="SAM_OMT_II"/>
    <property type="match status" value="1"/>
</dbReference>
<dbReference type="PANTHER" id="PTHR11746">
    <property type="entry name" value="O-METHYLTRANSFERASE"/>
    <property type="match status" value="1"/>
</dbReference>
<accession>A0A2G5EIT6</accession>
<reference evidence="5 6" key="1">
    <citation type="submission" date="2017-09" db="EMBL/GenBank/DDBJ databases">
        <title>WGS assembly of Aquilegia coerulea Goldsmith.</title>
        <authorList>
            <person name="Hodges S."/>
            <person name="Kramer E."/>
            <person name="Nordborg M."/>
            <person name="Tomkins J."/>
            <person name="Borevitz J."/>
            <person name="Derieg N."/>
            <person name="Yan J."/>
            <person name="Mihaltcheva S."/>
            <person name="Hayes R.D."/>
            <person name="Rokhsar D."/>
        </authorList>
    </citation>
    <scope>NUCLEOTIDE SEQUENCE [LARGE SCALE GENOMIC DNA]</scope>
    <source>
        <strain evidence="6">cv. Goldsmith</strain>
    </source>
</reference>
<dbReference type="InterPro" id="IPR016461">
    <property type="entry name" value="COMT-like"/>
</dbReference>
<evidence type="ECO:0000313" key="5">
    <source>
        <dbReference type="EMBL" id="PIA55601.1"/>
    </source>
</evidence>
<feature type="domain" description="O-methyltransferase C-terminal" evidence="4">
    <location>
        <begin position="63"/>
        <end position="151"/>
    </location>
</feature>
<dbReference type="Gene3D" id="1.10.10.10">
    <property type="entry name" value="Winged helix-like DNA-binding domain superfamily/Winged helix DNA-binding domain"/>
    <property type="match status" value="1"/>
</dbReference>
<keyword evidence="3" id="KW-0949">S-adenosyl-L-methionine</keyword>
<name>A0A2G5EIT6_AQUCA</name>
<organism evidence="5 6">
    <name type="scientific">Aquilegia coerulea</name>
    <name type="common">Rocky mountain columbine</name>
    <dbReference type="NCBI Taxonomy" id="218851"/>
    <lineage>
        <taxon>Eukaryota</taxon>
        <taxon>Viridiplantae</taxon>
        <taxon>Streptophyta</taxon>
        <taxon>Embryophyta</taxon>
        <taxon>Tracheophyta</taxon>
        <taxon>Spermatophyta</taxon>
        <taxon>Magnoliopsida</taxon>
        <taxon>Ranunculales</taxon>
        <taxon>Ranunculaceae</taxon>
        <taxon>Thalictroideae</taxon>
        <taxon>Aquilegia</taxon>
    </lineage>
</organism>
<dbReference type="Proteomes" id="UP000230069">
    <property type="component" value="Unassembled WGS sequence"/>
</dbReference>
<dbReference type="SUPFAM" id="SSF53335">
    <property type="entry name" value="S-adenosyl-L-methionine-dependent methyltransferases"/>
    <property type="match status" value="1"/>
</dbReference>
<dbReference type="InterPro" id="IPR029063">
    <property type="entry name" value="SAM-dependent_MTases_sf"/>
</dbReference>
<keyword evidence="2" id="KW-0808">Transferase</keyword>
<evidence type="ECO:0000256" key="3">
    <source>
        <dbReference type="ARBA" id="ARBA00022691"/>
    </source>
</evidence>
<dbReference type="Pfam" id="PF00891">
    <property type="entry name" value="Methyltransf_2"/>
    <property type="match status" value="1"/>
</dbReference>
<sequence>MWFLAHKRVFTSQLTEDGTTLYGLTHAAKWLLQDAELTLAPLLQMQPDKTWMKCQPFNRYVEEVGDKVEPWDNSAVHPEYNERFNAAMACTAKIVVNAVLLNYENGFDGVKLLIDVGGGIRLMIGEIVKAHPQISGINFDLPHVVATAPDYPARSCSCQR</sequence>
<evidence type="ECO:0000259" key="4">
    <source>
        <dbReference type="Pfam" id="PF00891"/>
    </source>
</evidence>
<keyword evidence="6" id="KW-1185">Reference proteome</keyword>
<dbReference type="OrthoDB" id="1606438at2759"/>
<dbReference type="InParanoid" id="A0A2G5EIT6"/>
<evidence type="ECO:0000313" key="6">
    <source>
        <dbReference type="Proteomes" id="UP000230069"/>
    </source>
</evidence>
<gene>
    <name evidence="5" type="ORF">AQUCO_00700127v1</name>
</gene>
<dbReference type="GO" id="GO:0008171">
    <property type="term" value="F:O-methyltransferase activity"/>
    <property type="evidence" value="ECO:0007669"/>
    <property type="project" value="InterPro"/>
</dbReference>